<dbReference type="SUPFAM" id="SSF57701">
    <property type="entry name" value="Zn2/Cys6 DNA-binding domain"/>
    <property type="match status" value="1"/>
</dbReference>
<feature type="region of interest" description="Disordered" evidence="2">
    <location>
        <begin position="61"/>
        <end position="134"/>
    </location>
</feature>
<dbReference type="PROSITE" id="PS00463">
    <property type="entry name" value="ZN2_CY6_FUNGAL_1"/>
    <property type="match status" value="1"/>
</dbReference>
<organism evidence="4 5">
    <name type="scientific">Gnomoniopsis smithogilvyi</name>
    <dbReference type="NCBI Taxonomy" id="1191159"/>
    <lineage>
        <taxon>Eukaryota</taxon>
        <taxon>Fungi</taxon>
        <taxon>Dikarya</taxon>
        <taxon>Ascomycota</taxon>
        <taxon>Pezizomycotina</taxon>
        <taxon>Sordariomycetes</taxon>
        <taxon>Sordariomycetidae</taxon>
        <taxon>Diaporthales</taxon>
        <taxon>Gnomoniaceae</taxon>
        <taxon>Gnomoniopsis</taxon>
    </lineage>
</organism>
<evidence type="ECO:0000313" key="4">
    <source>
        <dbReference type="EMBL" id="KAJ4391418.1"/>
    </source>
</evidence>
<dbReference type="Pfam" id="PF11951">
    <property type="entry name" value="Fungal_trans_2"/>
    <property type="match status" value="1"/>
</dbReference>
<dbReference type="GO" id="GO:0000981">
    <property type="term" value="F:DNA-binding transcription factor activity, RNA polymerase II-specific"/>
    <property type="evidence" value="ECO:0007669"/>
    <property type="project" value="InterPro"/>
</dbReference>
<dbReference type="PANTHER" id="PTHR38791">
    <property type="entry name" value="ZN(II)2CYS6 TRANSCRIPTION FACTOR (EUROFUNG)-RELATED-RELATED"/>
    <property type="match status" value="1"/>
</dbReference>
<dbReference type="SMART" id="SM00066">
    <property type="entry name" value="GAL4"/>
    <property type="match status" value="1"/>
</dbReference>
<feature type="domain" description="Zn(2)-C6 fungal-type" evidence="3">
    <location>
        <begin position="10"/>
        <end position="38"/>
    </location>
</feature>
<dbReference type="Pfam" id="PF00172">
    <property type="entry name" value="Zn_clus"/>
    <property type="match status" value="1"/>
</dbReference>
<dbReference type="InterPro" id="IPR001138">
    <property type="entry name" value="Zn2Cys6_DnaBD"/>
</dbReference>
<feature type="region of interest" description="Disordered" evidence="2">
    <location>
        <begin position="551"/>
        <end position="574"/>
    </location>
</feature>
<dbReference type="InterPro" id="IPR053175">
    <property type="entry name" value="DHMBA_Reg_Transcription_Factor"/>
</dbReference>
<dbReference type="AlphaFoldDB" id="A0A9W8YTZ4"/>
<evidence type="ECO:0000259" key="3">
    <source>
        <dbReference type="PROSITE" id="PS50048"/>
    </source>
</evidence>
<evidence type="ECO:0000256" key="2">
    <source>
        <dbReference type="SAM" id="MobiDB-lite"/>
    </source>
</evidence>
<feature type="compositionally biased region" description="Polar residues" evidence="2">
    <location>
        <begin position="67"/>
        <end position="100"/>
    </location>
</feature>
<keyword evidence="1" id="KW-0539">Nucleus</keyword>
<dbReference type="PROSITE" id="PS50048">
    <property type="entry name" value="ZN2_CY6_FUNGAL_2"/>
    <property type="match status" value="1"/>
</dbReference>
<dbReference type="OrthoDB" id="5429770at2759"/>
<protein>
    <recommendedName>
        <fullName evidence="3">Zn(2)-C6 fungal-type domain-containing protein</fullName>
    </recommendedName>
</protein>
<evidence type="ECO:0000256" key="1">
    <source>
        <dbReference type="ARBA" id="ARBA00023242"/>
    </source>
</evidence>
<comment type="caution">
    <text evidence="4">The sequence shown here is derived from an EMBL/GenBank/DDBJ whole genome shotgun (WGS) entry which is preliminary data.</text>
</comment>
<feature type="compositionally biased region" description="Low complexity" evidence="2">
    <location>
        <begin position="109"/>
        <end position="129"/>
    </location>
</feature>
<name>A0A9W8YTZ4_9PEZI</name>
<dbReference type="GO" id="GO:0008270">
    <property type="term" value="F:zinc ion binding"/>
    <property type="evidence" value="ECO:0007669"/>
    <property type="project" value="InterPro"/>
</dbReference>
<dbReference type="InterPro" id="IPR036864">
    <property type="entry name" value="Zn2-C6_fun-type_DNA-bd_sf"/>
</dbReference>
<proteinExistence type="predicted"/>
<sequence length="678" mass="74782">MVYCGKPSKGCSNCRERKIRCDQREPGCGQCDKRQQKCPGYRNLVDLMFRDESSHVIKKANAKARNRSSVLSLDNPASSPSKARQPTTLTWSASETTPTPIQKGRPRGDSSSTSSTSPTTDSASGSPPSEFISTFQLSPAPKAEHDITKYIKQEPQTPSISAAPAPLSASLPAPLPCSYSPSFEDRGLNLFITRYITVPPKSCQNKFDFVFDFWTPATSPADRANDPVLASLAAVGLLGIAQMTSGQTPLDAARKSYGQALRLTNAALRNPVEAVKDTTMLSVLVLSIFETMSGHPSRRSLAAWQQHIHGAAALARTRGVAQFRSPAGIRMFMMQCSNTMISCIQNELPMPKDLVDLRNQLVDMLGGPSAVPGYEITAPIYTIMQLKYDIKQGIVTDMDEMLNTFNIAEDHFDTATSHFPEDWQYKTFRLEERLRPGFFNHTCHIYPNIHVADIWNGLRTCRMLILETLCEELNKRFSRVPVALVPARYQMEYQKARYKLEKIALAILASAPHHFDIIGPSDTLVPISNTEEACQQIPDNGCDVFLGDSGSPDSAVSEDEEYDRHPSLSNPMQASTSEAQAERYMLLTSVTNGLVWPLYLVGVSSASSAAMKVFVVERLYAVYADSGLPQAKKLADAVANHSKSYNDAPKRPKPLKLAKVGCNNHHAKQRQSQRPLVF</sequence>
<accession>A0A9W8YTZ4</accession>
<keyword evidence="5" id="KW-1185">Reference proteome</keyword>
<dbReference type="PANTHER" id="PTHR38791:SF5">
    <property type="entry name" value="TRANSCRIPTION FACTOR DBAG-RELATED"/>
    <property type="match status" value="1"/>
</dbReference>
<evidence type="ECO:0000313" key="5">
    <source>
        <dbReference type="Proteomes" id="UP001140453"/>
    </source>
</evidence>
<dbReference type="CDD" id="cd00067">
    <property type="entry name" value="GAL4"/>
    <property type="match status" value="1"/>
</dbReference>
<dbReference type="Proteomes" id="UP001140453">
    <property type="component" value="Unassembled WGS sequence"/>
</dbReference>
<dbReference type="InterPro" id="IPR021858">
    <property type="entry name" value="Fun_TF"/>
</dbReference>
<reference evidence="4" key="1">
    <citation type="submission" date="2022-10" db="EMBL/GenBank/DDBJ databases">
        <title>Tapping the CABI collections for fungal endophytes: first genome assemblies for Collariella, Neodidymelliopsis, Ascochyta clinopodiicola, Didymella pomorum, Didymosphaeria variabile, Neocosmospora piperis and Neocucurbitaria cava.</title>
        <authorList>
            <person name="Hill R."/>
        </authorList>
    </citation>
    <scope>NUCLEOTIDE SEQUENCE</scope>
    <source>
        <strain evidence="4">IMI 355082</strain>
    </source>
</reference>
<gene>
    <name evidence="4" type="ORF">N0V93_005035</name>
</gene>
<dbReference type="Gene3D" id="4.10.240.10">
    <property type="entry name" value="Zn(2)-C6 fungal-type DNA-binding domain"/>
    <property type="match status" value="1"/>
</dbReference>
<dbReference type="EMBL" id="JAPEVB010000003">
    <property type="protein sequence ID" value="KAJ4391418.1"/>
    <property type="molecule type" value="Genomic_DNA"/>
</dbReference>